<dbReference type="GO" id="GO:0016987">
    <property type="term" value="F:sigma factor activity"/>
    <property type="evidence" value="ECO:0007669"/>
    <property type="project" value="UniProtKB-KW"/>
</dbReference>
<dbReference type="Pfam" id="PF08281">
    <property type="entry name" value="Sigma70_r4_2"/>
    <property type="match status" value="1"/>
</dbReference>
<comment type="similarity">
    <text evidence="1">Belongs to the sigma-70 factor family. ECF subfamily.</text>
</comment>
<comment type="caution">
    <text evidence="8">The sequence shown here is derived from an EMBL/GenBank/DDBJ whole genome shotgun (WGS) entry which is preliminary data.</text>
</comment>
<evidence type="ECO:0000256" key="2">
    <source>
        <dbReference type="ARBA" id="ARBA00023015"/>
    </source>
</evidence>
<dbReference type="SUPFAM" id="SSF88946">
    <property type="entry name" value="Sigma2 domain of RNA polymerase sigma factors"/>
    <property type="match status" value="1"/>
</dbReference>
<sequence length="180" mass="20688">MDVEKIWFEYRARIKAFLHSRVSNVADVEDLLQEISIKTFMGISALDDPSKVQSWLFQTAHRTIIDFYRKNGSAKDMHPDDLWYSEDEPETRHELERCVEPFIAALPSETAQLLTAIDIEGQSQKDYAAAHGLPYSTLKTRVKNGRRALRSVFDNCCRFTLDSRGNLSEYQSKSDSCENC</sequence>
<dbReference type="InterPro" id="IPR014284">
    <property type="entry name" value="RNA_pol_sigma-70_dom"/>
</dbReference>
<dbReference type="EMBL" id="WQLV01000001">
    <property type="protein sequence ID" value="MVO14821.1"/>
    <property type="molecule type" value="Genomic_DNA"/>
</dbReference>
<evidence type="ECO:0000256" key="3">
    <source>
        <dbReference type="ARBA" id="ARBA00023082"/>
    </source>
</evidence>
<organism evidence="8 9">
    <name type="scientific">Parasedimentitalea huanghaiensis</name>
    <dbReference type="NCBI Taxonomy" id="2682100"/>
    <lineage>
        <taxon>Bacteria</taxon>
        <taxon>Pseudomonadati</taxon>
        <taxon>Pseudomonadota</taxon>
        <taxon>Alphaproteobacteria</taxon>
        <taxon>Rhodobacterales</taxon>
        <taxon>Paracoccaceae</taxon>
        <taxon>Parasedimentitalea</taxon>
    </lineage>
</organism>
<evidence type="ECO:0000313" key="9">
    <source>
        <dbReference type="Proteomes" id="UP000478892"/>
    </source>
</evidence>
<keyword evidence="3" id="KW-0731">Sigma factor</keyword>
<accession>A0A6L6WC82</accession>
<dbReference type="InterPro" id="IPR014304">
    <property type="entry name" value="RNA_pol_sigma-Z"/>
</dbReference>
<evidence type="ECO:0000313" key="8">
    <source>
        <dbReference type="EMBL" id="MVO14821.1"/>
    </source>
</evidence>
<dbReference type="AlphaFoldDB" id="A0A6L6WC82"/>
<gene>
    <name evidence="8" type="primary">sigZ</name>
    <name evidence="8" type="ORF">GO984_03275</name>
</gene>
<dbReference type="InterPro" id="IPR013249">
    <property type="entry name" value="RNA_pol_sigma70_r4_t2"/>
</dbReference>
<dbReference type="Pfam" id="PF04542">
    <property type="entry name" value="Sigma70_r2"/>
    <property type="match status" value="1"/>
</dbReference>
<dbReference type="Gene3D" id="1.10.10.10">
    <property type="entry name" value="Winged helix-like DNA-binding domain superfamily/Winged helix DNA-binding domain"/>
    <property type="match status" value="1"/>
</dbReference>
<reference evidence="8 9" key="1">
    <citation type="submission" date="2019-12" db="EMBL/GenBank/DDBJ databases">
        <authorList>
            <person name="Zhang Y.-J."/>
        </authorList>
    </citation>
    <scope>NUCLEOTIDE SEQUENCE [LARGE SCALE GENOMIC DNA]</scope>
    <source>
        <strain evidence="8 9">CY05</strain>
    </source>
</reference>
<dbReference type="RefSeq" id="WP_157021097.1">
    <property type="nucleotide sequence ID" value="NZ_WQLV01000001.1"/>
</dbReference>
<dbReference type="InterPro" id="IPR013324">
    <property type="entry name" value="RNA_pol_sigma_r3/r4-like"/>
</dbReference>
<dbReference type="GO" id="GO:0003677">
    <property type="term" value="F:DNA binding"/>
    <property type="evidence" value="ECO:0007669"/>
    <property type="project" value="InterPro"/>
</dbReference>
<feature type="domain" description="RNA polymerase sigma-70 region 2" evidence="6">
    <location>
        <begin position="9"/>
        <end position="72"/>
    </location>
</feature>
<dbReference type="NCBIfam" id="TIGR02959">
    <property type="entry name" value="SigZ"/>
    <property type="match status" value="1"/>
</dbReference>
<dbReference type="Proteomes" id="UP000478892">
    <property type="component" value="Unassembled WGS sequence"/>
</dbReference>
<dbReference type="InterPro" id="IPR036388">
    <property type="entry name" value="WH-like_DNA-bd_sf"/>
</dbReference>
<name>A0A6L6WC82_9RHOB</name>
<dbReference type="PANTHER" id="PTHR43133:SF62">
    <property type="entry name" value="RNA POLYMERASE SIGMA FACTOR SIGZ"/>
    <property type="match status" value="1"/>
</dbReference>
<evidence type="ECO:0000256" key="4">
    <source>
        <dbReference type="ARBA" id="ARBA00023163"/>
    </source>
</evidence>
<dbReference type="InterPro" id="IPR039425">
    <property type="entry name" value="RNA_pol_sigma-70-like"/>
</dbReference>
<feature type="domain" description="RNA polymerase sigma factor 70 region 4 type 2" evidence="7">
    <location>
        <begin position="102"/>
        <end position="149"/>
    </location>
</feature>
<keyword evidence="2" id="KW-0805">Transcription regulation</keyword>
<evidence type="ECO:0000259" key="6">
    <source>
        <dbReference type="Pfam" id="PF04542"/>
    </source>
</evidence>
<dbReference type="InterPro" id="IPR013325">
    <property type="entry name" value="RNA_pol_sigma_r2"/>
</dbReference>
<dbReference type="Gene3D" id="1.10.1740.10">
    <property type="match status" value="1"/>
</dbReference>
<evidence type="ECO:0000259" key="7">
    <source>
        <dbReference type="Pfam" id="PF08281"/>
    </source>
</evidence>
<keyword evidence="9" id="KW-1185">Reference proteome</keyword>
<evidence type="ECO:0000256" key="1">
    <source>
        <dbReference type="ARBA" id="ARBA00010641"/>
    </source>
</evidence>
<proteinExistence type="inferred from homology"/>
<dbReference type="NCBIfam" id="NF007215">
    <property type="entry name" value="PRK09637.1"/>
    <property type="match status" value="1"/>
</dbReference>
<dbReference type="GO" id="GO:0006352">
    <property type="term" value="P:DNA-templated transcription initiation"/>
    <property type="evidence" value="ECO:0007669"/>
    <property type="project" value="InterPro"/>
</dbReference>
<keyword evidence="4" id="KW-0804">Transcription</keyword>
<dbReference type="NCBIfam" id="TIGR02937">
    <property type="entry name" value="sigma70-ECF"/>
    <property type="match status" value="1"/>
</dbReference>
<protein>
    <recommendedName>
        <fullName evidence="5">RNA polymerase sigma factor SigZ</fullName>
    </recommendedName>
</protein>
<evidence type="ECO:0000256" key="5">
    <source>
        <dbReference type="NCBIfam" id="TIGR02959"/>
    </source>
</evidence>
<dbReference type="PANTHER" id="PTHR43133">
    <property type="entry name" value="RNA POLYMERASE ECF-TYPE SIGMA FACTO"/>
    <property type="match status" value="1"/>
</dbReference>
<dbReference type="InterPro" id="IPR007627">
    <property type="entry name" value="RNA_pol_sigma70_r2"/>
</dbReference>
<dbReference type="SUPFAM" id="SSF88659">
    <property type="entry name" value="Sigma3 and sigma4 domains of RNA polymerase sigma factors"/>
    <property type="match status" value="1"/>
</dbReference>